<dbReference type="InterPro" id="IPR018946">
    <property type="entry name" value="PhoD-like_MPP"/>
</dbReference>
<dbReference type="EMBL" id="KZ819293">
    <property type="protein sequence ID" value="PWN98012.1"/>
    <property type="molecule type" value="Genomic_DNA"/>
</dbReference>
<evidence type="ECO:0000313" key="4">
    <source>
        <dbReference type="Proteomes" id="UP000245946"/>
    </source>
</evidence>
<dbReference type="STRING" id="58919.A0A316ZAR1"/>
<dbReference type="PANTHER" id="PTHR43606">
    <property type="entry name" value="PHOSPHATASE, PUTATIVE (AFU_ORTHOLOGUE AFUA_6G08710)-RELATED"/>
    <property type="match status" value="1"/>
</dbReference>
<reference evidence="3 4" key="1">
    <citation type="journal article" date="2018" name="Mol. Biol. Evol.">
        <title>Broad Genomic Sampling Reveals a Smut Pathogenic Ancestry of the Fungal Clade Ustilaginomycotina.</title>
        <authorList>
            <person name="Kijpornyongpan T."/>
            <person name="Mondo S.J."/>
            <person name="Barry K."/>
            <person name="Sandor L."/>
            <person name="Lee J."/>
            <person name="Lipzen A."/>
            <person name="Pangilinan J."/>
            <person name="LaButti K."/>
            <person name="Hainaut M."/>
            <person name="Henrissat B."/>
            <person name="Grigoriev I.V."/>
            <person name="Spatafora J.W."/>
            <person name="Aime M.C."/>
        </authorList>
    </citation>
    <scope>NUCLEOTIDE SEQUENCE [LARGE SCALE GENOMIC DNA]</scope>
    <source>
        <strain evidence="3 4">MCA 4186</strain>
    </source>
</reference>
<evidence type="ECO:0000259" key="2">
    <source>
        <dbReference type="Pfam" id="PF09423"/>
    </source>
</evidence>
<protein>
    <submittedName>
        <fullName evidence="3">Metallo-dependent phosphatase</fullName>
    </submittedName>
</protein>
<dbReference type="InterPro" id="IPR029052">
    <property type="entry name" value="Metallo-depent_PP-like"/>
</dbReference>
<accession>A0A316ZAR1</accession>
<evidence type="ECO:0000256" key="1">
    <source>
        <dbReference type="SAM" id="MobiDB-lite"/>
    </source>
</evidence>
<feature type="domain" description="PhoD-like phosphatase metallophosphatase" evidence="2">
    <location>
        <begin position="341"/>
        <end position="592"/>
    </location>
</feature>
<dbReference type="RefSeq" id="XP_025598291.1">
    <property type="nucleotide sequence ID" value="XM_025742494.1"/>
</dbReference>
<sequence length="683" mass="76237">MASAIPVGQLRLGAAAGRQAIAHTAGDEKPSEGSALLPAPATDEHAAPVAHVEPTKVARPGFFAKIAPSIFGLSTSSPGGNLLALAQHVLLLLFFLDAFSSPYLFPSHHEHTLHFARVGHLSPSSAVLHVRYPFPLGHEATSDWSSLLEDESGGRSTLRAGSEIYQNPAPLRIVYREALAPRAERDIDGRARSQPKRWERGPAVTLTEATDWTGTATLEGLWPATAYEWRLAFVHNSTFAPHPHRPRSFVTWPDPKLARKRLAGAPQGQEGQATPLDDPNHFTFATSSCVKPDFPWQPTQFWAWSWILRALGHGEHGGYATRNRIQGFDQFANALIDGRERPAVRFFLQLGDLIYADVPRWGGAVTNAYRLLFRNLYASESFRRVYERLPVIGIYDDHEVKNNWSGYELQGADETATSVGRNKAFEPANQAWQEYVGSANPPAIEQGRNYYSFRYGDTAFFVLDTRAHRSPPELPDDEHKSMLGQQQREVFLRWLGAVNSTATFKFVVSSVPFNTLWGGPLDFDGQVDSWSAYRHEREGLLEVMQYVPNVIVLSGDRHEHAAVGLRAQTYERSDVHPVTEFSTSPMSMFYLPVRTFSDEHGLGPTGAERVYRYTPDGNVKWSTFEVDTRESQSPVVTSRLYVDGEVVWTLKVHGKGVQPPALQVGGMARSFLELLGLQRRRWF</sequence>
<feature type="region of interest" description="Disordered" evidence="1">
    <location>
        <begin position="21"/>
        <end position="48"/>
    </location>
</feature>
<organism evidence="3 4">
    <name type="scientific">Tilletiopsis washingtonensis</name>
    <dbReference type="NCBI Taxonomy" id="58919"/>
    <lineage>
        <taxon>Eukaryota</taxon>
        <taxon>Fungi</taxon>
        <taxon>Dikarya</taxon>
        <taxon>Basidiomycota</taxon>
        <taxon>Ustilaginomycotina</taxon>
        <taxon>Exobasidiomycetes</taxon>
        <taxon>Entylomatales</taxon>
        <taxon>Entylomatales incertae sedis</taxon>
        <taxon>Tilletiopsis</taxon>
    </lineage>
</organism>
<dbReference type="AlphaFoldDB" id="A0A316ZAR1"/>
<dbReference type="Proteomes" id="UP000245946">
    <property type="component" value="Unassembled WGS sequence"/>
</dbReference>
<dbReference type="PANTHER" id="PTHR43606:SF2">
    <property type="entry name" value="ALKALINE PHOSPHATASE FAMILY PROTEIN (AFU_ORTHOLOGUE AFUA_5G03860)"/>
    <property type="match status" value="1"/>
</dbReference>
<dbReference type="InterPro" id="IPR038607">
    <property type="entry name" value="PhoD-like_sf"/>
</dbReference>
<dbReference type="Gene3D" id="3.60.21.70">
    <property type="entry name" value="PhoD-like phosphatase"/>
    <property type="match status" value="1"/>
</dbReference>
<dbReference type="GeneID" id="37270038"/>
<dbReference type="SUPFAM" id="SSF56300">
    <property type="entry name" value="Metallo-dependent phosphatases"/>
    <property type="match status" value="1"/>
</dbReference>
<proteinExistence type="predicted"/>
<gene>
    <name evidence="3" type="ORF">FA09DRAFT_330170</name>
</gene>
<dbReference type="Pfam" id="PF09423">
    <property type="entry name" value="PhoD"/>
    <property type="match status" value="1"/>
</dbReference>
<dbReference type="OrthoDB" id="2100241at2759"/>
<name>A0A316ZAR1_9BASI</name>
<dbReference type="CDD" id="cd07389">
    <property type="entry name" value="MPP_PhoD"/>
    <property type="match status" value="1"/>
</dbReference>
<keyword evidence="4" id="KW-1185">Reference proteome</keyword>
<evidence type="ECO:0000313" key="3">
    <source>
        <dbReference type="EMBL" id="PWN98012.1"/>
    </source>
</evidence>
<dbReference type="InterPro" id="IPR052900">
    <property type="entry name" value="Phospholipid_Metab_Enz"/>
</dbReference>